<gene>
    <name evidence="1" type="ORF">BO82DRAFT_174212</name>
</gene>
<organism evidence="1 2">
    <name type="scientific">Aspergillus uvarum CBS 121591</name>
    <dbReference type="NCBI Taxonomy" id="1448315"/>
    <lineage>
        <taxon>Eukaryota</taxon>
        <taxon>Fungi</taxon>
        <taxon>Dikarya</taxon>
        <taxon>Ascomycota</taxon>
        <taxon>Pezizomycotina</taxon>
        <taxon>Eurotiomycetes</taxon>
        <taxon>Eurotiomycetidae</taxon>
        <taxon>Eurotiales</taxon>
        <taxon>Aspergillaceae</taxon>
        <taxon>Aspergillus</taxon>
        <taxon>Aspergillus subgen. Circumdati</taxon>
    </lineage>
</organism>
<proteinExistence type="predicted"/>
<dbReference type="AlphaFoldDB" id="A0A319CGL4"/>
<reference evidence="1 2" key="1">
    <citation type="submission" date="2016-12" db="EMBL/GenBank/DDBJ databases">
        <title>The genomes of Aspergillus section Nigri reveals drivers in fungal speciation.</title>
        <authorList>
            <consortium name="DOE Joint Genome Institute"/>
            <person name="Vesth T.C."/>
            <person name="Nybo J."/>
            <person name="Theobald S."/>
            <person name="Brandl J."/>
            <person name="Frisvad J.C."/>
            <person name="Nielsen K.F."/>
            <person name="Lyhne E.K."/>
            <person name="Kogle M.E."/>
            <person name="Kuo A."/>
            <person name="Riley R."/>
            <person name="Clum A."/>
            <person name="Nolan M."/>
            <person name="Lipzen A."/>
            <person name="Salamov A."/>
            <person name="Henrissat B."/>
            <person name="Wiebenga A."/>
            <person name="De Vries R.P."/>
            <person name="Grigoriev I.V."/>
            <person name="Mortensen U.H."/>
            <person name="Andersen M.R."/>
            <person name="Baker S.E."/>
        </authorList>
    </citation>
    <scope>NUCLEOTIDE SEQUENCE [LARGE SCALE GENOMIC DNA]</scope>
    <source>
        <strain evidence="1 2">CBS 121591</strain>
    </source>
</reference>
<dbReference type="VEuPathDB" id="FungiDB:BO82DRAFT_174212"/>
<evidence type="ECO:0000313" key="1">
    <source>
        <dbReference type="EMBL" id="PYH77743.1"/>
    </source>
</evidence>
<evidence type="ECO:0000313" key="2">
    <source>
        <dbReference type="Proteomes" id="UP000248340"/>
    </source>
</evidence>
<protein>
    <submittedName>
        <fullName evidence="1">Uncharacterized protein</fullName>
    </submittedName>
</protein>
<dbReference type="GeneID" id="37133115"/>
<sequence length="237" mass="25589">MLYYRVPAALACSGFVARPTSPALALFSSSLSLSFPSPPTILSPARTCASLLTLYLTRPSLNSFGHSYCSLSQPFSSNQLFWILSSCFFPFLLTTTLSLSFSPPLSPIPPPPLPSSTPLPFRSLPSPARSSLEILSSPGVNCFLVPLCTVLLGALSKVIGPWSPEPSLLRFARPLLNLSSHAHVHSTSTVRISRPSSAPLFNLCSTDANLPRTDFLQLAPVSLRTHSLLTLKDFFSR</sequence>
<dbReference type="RefSeq" id="XP_025487943.1">
    <property type="nucleotide sequence ID" value="XM_025630374.1"/>
</dbReference>
<dbReference type="Proteomes" id="UP000248340">
    <property type="component" value="Unassembled WGS sequence"/>
</dbReference>
<name>A0A319CGL4_9EURO</name>
<dbReference type="EMBL" id="KZ821737">
    <property type="protein sequence ID" value="PYH77743.1"/>
    <property type="molecule type" value="Genomic_DNA"/>
</dbReference>
<keyword evidence="2" id="KW-1185">Reference proteome</keyword>
<accession>A0A319CGL4</accession>